<keyword evidence="1" id="KW-0175">Coiled coil</keyword>
<feature type="compositionally biased region" description="Acidic residues" evidence="2">
    <location>
        <begin position="327"/>
        <end position="336"/>
    </location>
</feature>
<evidence type="ECO:0000313" key="3">
    <source>
        <dbReference type="EMBL" id="CAE7420222.1"/>
    </source>
</evidence>
<feature type="region of interest" description="Disordered" evidence="2">
    <location>
        <begin position="458"/>
        <end position="495"/>
    </location>
</feature>
<gene>
    <name evidence="3" type="ORF">SPIL2461_LOCUS10336</name>
</gene>
<evidence type="ECO:0000256" key="2">
    <source>
        <dbReference type="SAM" id="MobiDB-lite"/>
    </source>
</evidence>
<feature type="coiled-coil region" evidence="1">
    <location>
        <begin position="85"/>
        <end position="116"/>
    </location>
</feature>
<feature type="compositionally biased region" description="Polar residues" evidence="2">
    <location>
        <begin position="468"/>
        <end position="487"/>
    </location>
</feature>
<dbReference type="AlphaFoldDB" id="A0A812R5X4"/>
<proteinExistence type="predicted"/>
<keyword evidence="4" id="KW-1185">Reference proteome</keyword>
<feature type="region of interest" description="Disordered" evidence="2">
    <location>
        <begin position="378"/>
        <end position="405"/>
    </location>
</feature>
<feature type="coiled-coil region" evidence="1">
    <location>
        <begin position="343"/>
        <end position="370"/>
    </location>
</feature>
<comment type="caution">
    <text evidence="3">The sequence shown here is derived from an EMBL/GenBank/DDBJ whole genome shotgun (WGS) entry which is preliminary data.</text>
</comment>
<accession>A0A812R5X4</accession>
<dbReference type="Proteomes" id="UP000649617">
    <property type="component" value="Unassembled WGS sequence"/>
</dbReference>
<feature type="coiled-coil region" evidence="1">
    <location>
        <begin position="150"/>
        <end position="287"/>
    </location>
</feature>
<dbReference type="OrthoDB" id="442420at2759"/>
<name>A0A812R5X4_SYMPI</name>
<protein>
    <recommendedName>
        <fullName evidence="5">Reticulocyte-binding protein 2-like a</fullName>
    </recommendedName>
</protein>
<dbReference type="EMBL" id="CAJNIZ010019036">
    <property type="protein sequence ID" value="CAE7420222.1"/>
    <property type="molecule type" value="Genomic_DNA"/>
</dbReference>
<evidence type="ECO:0000313" key="4">
    <source>
        <dbReference type="Proteomes" id="UP000649617"/>
    </source>
</evidence>
<feature type="region of interest" description="Disordered" evidence="2">
    <location>
        <begin position="309"/>
        <end position="337"/>
    </location>
</feature>
<organism evidence="3 4">
    <name type="scientific">Symbiodinium pilosum</name>
    <name type="common">Dinoflagellate</name>
    <dbReference type="NCBI Taxonomy" id="2952"/>
    <lineage>
        <taxon>Eukaryota</taxon>
        <taxon>Sar</taxon>
        <taxon>Alveolata</taxon>
        <taxon>Dinophyceae</taxon>
        <taxon>Suessiales</taxon>
        <taxon>Symbiodiniaceae</taxon>
        <taxon>Symbiodinium</taxon>
    </lineage>
</organism>
<sequence>MAVFIQLGLVPPAEMQTYAAHTLFDVNRTMCLSVCDCLCLLDTLLRAIFLFNSEDAQEPVQAEPIARTTGRTTSQRRLPRPIVPVAEELAEAQAETERLRQELEELRAAEARADAMEPDGVETNLPSMPSVLPAAAFPGPASDTAALVWTARAHAENSRLEKELKSLRSLATRQRGEVQWLHELRKQLTDSRQEELERDHQQLVELQQEDAEAQLREQEVNRRQEQRLEALMQERQERCKRIEQRERELQEQELAHDLEQQRLLRKEQDLQQREKELQKEKERSLHQAEVLRGQELDFSRELGWLKGSKGIRSEMPSPPSASSDRLEPEEEAEADSAEAAAQAVAQSLENRKLRRELESLRALAQWQQSEVGAVLACRSADESGESQPDMIGPRSQGHAASSTRPRGSLMMAALAGEALAERADRLQAHGRPMDVQICACGKPLAPDALFCHHCGRPAPGQSRKGGQATRQPDANGQDPSTTRQHQGLRSGIEEYDRTVRELMSRVLGRPDEGSSKQLIEPLA</sequence>
<evidence type="ECO:0000256" key="1">
    <source>
        <dbReference type="SAM" id="Coils"/>
    </source>
</evidence>
<reference evidence="3" key="1">
    <citation type="submission" date="2021-02" db="EMBL/GenBank/DDBJ databases">
        <authorList>
            <person name="Dougan E. K."/>
            <person name="Rhodes N."/>
            <person name="Thang M."/>
            <person name="Chan C."/>
        </authorList>
    </citation>
    <scope>NUCLEOTIDE SEQUENCE</scope>
</reference>
<evidence type="ECO:0008006" key="5">
    <source>
        <dbReference type="Google" id="ProtNLM"/>
    </source>
</evidence>